<name>A0A6C0UA52_9CILI</name>
<geneLocation type="mitochondrion" evidence="1"/>
<dbReference type="EMBL" id="MK301177">
    <property type="protein sequence ID" value="QIB71979.1"/>
    <property type="molecule type" value="Genomic_DNA"/>
</dbReference>
<reference evidence="1" key="1">
    <citation type="journal article" date="2019" name="Mitochondrial DNA Part B Resour">
        <title>The complete mitochondrial genome of Gruberia lanceolata (Gruber, 1884) Kahl, 1932 (Ciliophora: Heterotrichea).</title>
        <authorList>
            <person name="Park M.-H."/>
            <person name="Min G.-S."/>
        </authorList>
    </citation>
    <scope>NUCLEOTIDE SEQUENCE</scope>
    <source>
        <strain evidence="1">Gben1</strain>
    </source>
</reference>
<organism evidence="1">
    <name type="scientific">Gruberia lanceolata</name>
    <dbReference type="NCBI Taxonomy" id="1978530"/>
    <lineage>
        <taxon>Eukaryota</taxon>
        <taxon>Sar</taxon>
        <taxon>Alveolata</taxon>
        <taxon>Ciliophora</taxon>
        <taxon>Postciliodesmatophora</taxon>
        <taxon>Heterotrichea</taxon>
        <taxon>Heterotrichida</taxon>
        <taxon>Spirostomidae</taxon>
        <taxon>Gruberia</taxon>
    </lineage>
</organism>
<keyword evidence="1" id="KW-0496">Mitochondrion</keyword>
<keyword evidence="1" id="KW-0689">Ribosomal protein</keyword>
<proteinExistence type="predicted"/>
<evidence type="ECO:0000313" key="1">
    <source>
        <dbReference type="EMBL" id="QIB71979.1"/>
    </source>
</evidence>
<sequence length="79" mass="9890">MMSYTKNIWLIIQRLYIEKYFFLKKKNFYKENRSNFPKILLNQSKILIYNGKNYVKIRKKNFKYGYKFNYIIKKDGAKR</sequence>
<dbReference type="AlphaFoldDB" id="A0A6C0UA52"/>
<keyword evidence="1" id="KW-0687">Ribonucleoprotein</keyword>
<protein>
    <submittedName>
        <fullName evidence="1">Ribosomal protein S19</fullName>
    </submittedName>
</protein>
<accession>A0A6C0UA52</accession>
<dbReference type="GO" id="GO:0005840">
    <property type="term" value="C:ribosome"/>
    <property type="evidence" value="ECO:0007669"/>
    <property type="project" value="UniProtKB-KW"/>
</dbReference>
<gene>
    <name evidence="1" type="primary">rps19</name>
</gene>